<keyword evidence="4" id="KW-0547">Nucleotide-binding</keyword>
<dbReference type="Pfam" id="PF00176">
    <property type="entry name" value="SNF2-rel_dom"/>
    <property type="match status" value="1"/>
</dbReference>
<dbReference type="GO" id="GO:0004386">
    <property type="term" value="F:helicase activity"/>
    <property type="evidence" value="ECO:0007669"/>
    <property type="project" value="UniProtKB-KW"/>
</dbReference>
<dbReference type="Gene3D" id="3.40.50.10810">
    <property type="entry name" value="Tandem AAA-ATPase domain"/>
    <property type="match status" value="1"/>
</dbReference>
<dbReference type="SMART" id="SM00490">
    <property type="entry name" value="HELICc"/>
    <property type="match status" value="1"/>
</dbReference>
<evidence type="ECO:0000313" key="5">
    <source>
        <dbReference type="Proteomes" id="UP000316628"/>
    </source>
</evidence>
<evidence type="ECO:0000256" key="1">
    <source>
        <dbReference type="ARBA" id="ARBA00022801"/>
    </source>
</evidence>
<dbReference type="InterPro" id="IPR014001">
    <property type="entry name" value="Helicase_ATP-bd"/>
</dbReference>
<dbReference type="Gene3D" id="3.40.50.300">
    <property type="entry name" value="P-loop containing nucleotide triphosphate hydrolases"/>
    <property type="match status" value="1"/>
</dbReference>
<organism evidence="4 5">
    <name type="scientific">Saccharothrix saharensis</name>
    <dbReference type="NCBI Taxonomy" id="571190"/>
    <lineage>
        <taxon>Bacteria</taxon>
        <taxon>Bacillati</taxon>
        <taxon>Actinomycetota</taxon>
        <taxon>Actinomycetes</taxon>
        <taxon>Pseudonocardiales</taxon>
        <taxon>Pseudonocardiaceae</taxon>
        <taxon>Saccharothrix</taxon>
    </lineage>
</organism>
<dbReference type="SUPFAM" id="SSF47794">
    <property type="entry name" value="Rad51 N-terminal domain-like"/>
    <property type="match status" value="1"/>
</dbReference>
<dbReference type="PROSITE" id="PS51192">
    <property type="entry name" value="HELICASE_ATP_BIND_1"/>
    <property type="match status" value="1"/>
</dbReference>
<dbReference type="OrthoDB" id="9760715at2"/>
<evidence type="ECO:0000259" key="3">
    <source>
        <dbReference type="PROSITE" id="PS51194"/>
    </source>
</evidence>
<keyword evidence="4" id="KW-0347">Helicase</keyword>
<dbReference type="EMBL" id="VFPP01000001">
    <property type="protein sequence ID" value="TQM85275.1"/>
    <property type="molecule type" value="Genomic_DNA"/>
</dbReference>
<dbReference type="InterPro" id="IPR001650">
    <property type="entry name" value="Helicase_C-like"/>
</dbReference>
<comment type="caution">
    <text evidence="4">The sequence shown here is derived from an EMBL/GenBank/DDBJ whole genome shotgun (WGS) entry which is preliminary data.</text>
</comment>
<dbReference type="InterPro" id="IPR038718">
    <property type="entry name" value="SNF2-like_sf"/>
</dbReference>
<sequence>MSTPGRAADQAHRPSKAATRAVDSLIQRAAELQRAPRTLRRAAAEQITAVVHAEATARVQELSADELKPFVGRSIRLNALINAGFSTIGRIEAASRERLMAIPNVGGQTADVVLRAARDYRERLARDSEVEFDPDHRTPHHTRLLGLLFAIRGADVAVSDLDESVARFRERSEPLLERAGSNASILFKLSLLFRRGRRNAAKEALDELALLAEEPDTLRLAAAIERAERATDPRVNDPDRLWRLYLSDAAAVHALLSTLVTDGGHDDVARGQVDSELGQKVDGVSLDVSLLKPTLALRRYQVFGAQYAIHQKRVILGDEMGLGKTVQALAVFAHLAATGAINRFMVICPASVQVNWLNEIEKHSLLKAFSLYGNDKEENTRQWLREGGIAVTTFTTLGRLKTAEQVELSALVVDEAHQVKNPHTLRSQDVSKVIDRAQRVLFLTGTPMENRVEEFRNLVQHLDSDQAAAIDPADALHGAKAFRRAVASIYLRRNREDVLKELKGRIEVEDWVRLTPTDEKVYRDAVDSGHMMDMRRALLTSEDSAKMGRLVDIVEEAVEDGRKVVVFSFFLEALAILHKRLGDVAIGPLVGKVTPVGRQAMVDELTERDGPAVLLSQISTGGLGLNIQAASVVVIADPQWTPGSEDQAIGRAHRMGQVHTVQVHRLLAKDSIDERIREVVEHKKLLFDEFARKSEAKSSDVRAVDSGFHRPEVLDDAAIPLDRRMVMAERYRLELRDTDGTGGDTGGNERRSSY</sequence>
<dbReference type="AlphaFoldDB" id="A0A543JR86"/>
<dbReference type="GO" id="GO:0005524">
    <property type="term" value="F:ATP binding"/>
    <property type="evidence" value="ECO:0007669"/>
    <property type="project" value="InterPro"/>
</dbReference>
<dbReference type="InterPro" id="IPR027417">
    <property type="entry name" value="P-loop_NTPase"/>
</dbReference>
<dbReference type="InterPro" id="IPR010995">
    <property type="entry name" value="DNA_repair_Rad51/TF_NusA_a-hlx"/>
</dbReference>
<dbReference type="SMART" id="SM00487">
    <property type="entry name" value="DEXDc"/>
    <property type="match status" value="1"/>
</dbReference>
<dbReference type="CDD" id="cd17919">
    <property type="entry name" value="DEXHc_Snf"/>
    <property type="match status" value="1"/>
</dbReference>
<dbReference type="RefSeq" id="WP_141983336.1">
    <property type="nucleotide sequence ID" value="NZ_VFPP01000001.1"/>
</dbReference>
<dbReference type="InterPro" id="IPR000330">
    <property type="entry name" value="SNF2_N"/>
</dbReference>
<dbReference type="GO" id="GO:0016787">
    <property type="term" value="F:hydrolase activity"/>
    <property type="evidence" value="ECO:0007669"/>
    <property type="project" value="UniProtKB-KW"/>
</dbReference>
<evidence type="ECO:0000259" key="2">
    <source>
        <dbReference type="PROSITE" id="PS51192"/>
    </source>
</evidence>
<proteinExistence type="predicted"/>
<gene>
    <name evidence="4" type="ORF">FHX81_7754</name>
</gene>
<reference evidence="4 5" key="1">
    <citation type="submission" date="2019-06" db="EMBL/GenBank/DDBJ databases">
        <title>Sequencing the genomes of 1000 actinobacteria strains.</title>
        <authorList>
            <person name="Klenk H.-P."/>
        </authorList>
    </citation>
    <scope>NUCLEOTIDE SEQUENCE [LARGE SCALE GENOMIC DNA]</scope>
    <source>
        <strain evidence="4 5">DSM 45456</strain>
    </source>
</reference>
<keyword evidence="4" id="KW-0067">ATP-binding</keyword>
<keyword evidence="1" id="KW-0378">Hydrolase</keyword>
<evidence type="ECO:0000313" key="4">
    <source>
        <dbReference type="EMBL" id="TQM85275.1"/>
    </source>
</evidence>
<keyword evidence="5" id="KW-1185">Reference proteome</keyword>
<dbReference type="InterPro" id="IPR049730">
    <property type="entry name" value="SNF2/RAD54-like_C"/>
</dbReference>
<dbReference type="Proteomes" id="UP000316628">
    <property type="component" value="Unassembled WGS sequence"/>
</dbReference>
<protein>
    <submittedName>
        <fullName evidence="4">Helicase-like protein</fullName>
    </submittedName>
</protein>
<dbReference type="PANTHER" id="PTHR10799">
    <property type="entry name" value="SNF2/RAD54 HELICASE FAMILY"/>
    <property type="match status" value="1"/>
</dbReference>
<accession>A0A543JR86</accession>
<feature type="domain" description="Helicase C-terminal" evidence="3">
    <location>
        <begin position="549"/>
        <end position="698"/>
    </location>
</feature>
<feature type="domain" description="Helicase ATP-binding" evidence="2">
    <location>
        <begin position="305"/>
        <end position="465"/>
    </location>
</feature>
<dbReference type="Pfam" id="PF00271">
    <property type="entry name" value="Helicase_C"/>
    <property type="match status" value="1"/>
</dbReference>
<dbReference type="PROSITE" id="PS51194">
    <property type="entry name" value="HELICASE_CTER"/>
    <property type="match status" value="1"/>
</dbReference>
<dbReference type="SUPFAM" id="SSF52540">
    <property type="entry name" value="P-loop containing nucleoside triphosphate hydrolases"/>
    <property type="match status" value="2"/>
</dbReference>
<dbReference type="Gene3D" id="1.10.150.20">
    <property type="entry name" value="5' to 3' exonuclease, C-terminal subdomain"/>
    <property type="match status" value="1"/>
</dbReference>
<name>A0A543JR86_9PSEU</name>
<dbReference type="CDD" id="cd18793">
    <property type="entry name" value="SF2_C_SNF"/>
    <property type="match status" value="1"/>
</dbReference>